<evidence type="ECO:0000313" key="3">
    <source>
        <dbReference type="Proteomes" id="UP000184236"/>
    </source>
</evidence>
<dbReference type="AlphaFoldDB" id="A0A1M4YGU2"/>
<keyword evidence="3" id="KW-1185">Reference proteome</keyword>
<feature type="transmembrane region" description="Helical" evidence="1">
    <location>
        <begin position="89"/>
        <end position="113"/>
    </location>
</feature>
<keyword evidence="1" id="KW-1133">Transmembrane helix</keyword>
<dbReference type="RefSeq" id="WP_072885063.1">
    <property type="nucleotide sequence ID" value="NZ_FQVO01000008.1"/>
</dbReference>
<dbReference type="OrthoDB" id="1436627at2"/>
<evidence type="ECO:0000256" key="1">
    <source>
        <dbReference type="SAM" id="Phobius"/>
    </source>
</evidence>
<protein>
    <recommendedName>
        <fullName evidence="4">Beta-carotene 15,15'-monooxygenase</fullName>
    </recommendedName>
</protein>
<proteinExistence type="predicted"/>
<organism evidence="2 3">
    <name type="scientific">Chryseobacterium takakiae</name>
    <dbReference type="NCBI Taxonomy" id="1302685"/>
    <lineage>
        <taxon>Bacteria</taxon>
        <taxon>Pseudomonadati</taxon>
        <taxon>Bacteroidota</taxon>
        <taxon>Flavobacteriia</taxon>
        <taxon>Flavobacteriales</taxon>
        <taxon>Weeksellaceae</taxon>
        <taxon>Chryseobacterium group</taxon>
        <taxon>Chryseobacterium</taxon>
    </lineage>
</organism>
<evidence type="ECO:0008006" key="4">
    <source>
        <dbReference type="Google" id="ProtNLM"/>
    </source>
</evidence>
<sequence>MSEFNEFDQQGSVPERNTGSIITHAFEMYKGIFLYAIVVMIISIIADTIVQSVTGYNSWGGFRDFRSFDDFDDSSFYKYEYWNGPGAPFYYSFSFILNVLLSPLYVGLIYIANKYNSKIGIDFSDLFIGYRQNFGNILVYSLITNIILGISIALCGLPFLFVFPLFLLGYPILLFENATAMDALSKTYNIAKDNYGTFLGTSLLGLLISAAGLILCCIGIIVTAPFILAVMYSTYCAYLGKPRQILLNK</sequence>
<evidence type="ECO:0000313" key="2">
    <source>
        <dbReference type="EMBL" id="SHF04985.1"/>
    </source>
</evidence>
<feature type="transmembrane region" description="Helical" evidence="1">
    <location>
        <begin position="206"/>
        <end position="239"/>
    </location>
</feature>
<reference evidence="3" key="1">
    <citation type="submission" date="2016-11" db="EMBL/GenBank/DDBJ databases">
        <authorList>
            <person name="Varghese N."/>
            <person name="Submissions S."/>
        </authorList>
    </citation>
    <scope>NUCLEOTIDE SEQUENCE [LARGE SCALE GENOMIC DNA]</scope>
    <source>
        <strain evidence="3">DSM 26898</strain>
    </source>
</reference>
<gene>
    <name evidence="2" type="ORF">SAMN05444408_10819</name>
</gene>
<name>A0A1M4YGU2_9FLAO</name>
<dbReference type="STRING" id="1302685.SAMN05444408_10819"/>
<feature type="transmembrane region" description="Helical" evidence="1">
    <location>
        <begin position="134"/>
        <end position="167"/>
    </location>
</feature>
<keyword evidence="1" id="KW-0472">Membrane</keyword>
<feature type="transmembrane region" description="Helical" evidence="1">
    <location>
        <begin position="32"/>
        <end position="53"/>
    </location>
</feature>
<dbReference type="EMBL" id="FQVO01000008">
    <property type="protein sequence ID" value="SHF04985.1"/>
    <property type="molecule type" value="Genomic_DNA"/>
</dbReference>
<dbReference type="Proteomes" id="UP000184236">
    <property type="component" value="Unassembled WGS sequence"/>
</dbReference>
<accession>A0A1M4YGU2</accession>
<keyword evidence="1" id="KW-0812">Transmembrane</keyword>